<dbReference type="GO" id="GO:0004488">
    <property type="term" value="F:methylenetetrahydrofolate dehydrogenase (NADP+) activity"/>
    <property type="evidence" value="ECO:0007669"/>
    <property type="project" value="InterPro"/>
</dbReference>
<evidence type="ECO:0000313" key="7">
    <source>
        <dbReference type="EMBL" id="GGL56294.1"/>
    </source>
</evidence>
<feature type="domain" description="Tetrahydrofolate dehydrogenase/cyclohydrolase NAD(P)-binding" evidence="6">
    <location>
        <begin position="144"/>
        <end position="201"/>
    </location>
</feature>
<dbReference type="InterPro" id="IPR000672">
    <property type="entry name" value="THF_DH/CycHdrlase"/>
</dbReference>
<comment type="caution">
    <text evidence="7">The sequence shown here is derived from an EMBL/GenBank/DDBJ whole genome shotgun (WGS) entry which is preliminary data.</text>
</comment>
<dbReference type="RefSeq" id="WP_188894355.1">
    <property type="nucleotide sequence ID" value="NZ_BMMZ01000002.1"/>
</dbReference>
<dbReference type="GO" id="GO:0005829">
    <property type="term" value="C:cytosol"/>
    <property type="evidence" value="ECO:0007669"/>
    <property type="project" value="TreeGrafter"/>
</dbReference>
<name>A0A917W1H6_9ACTN</name>
<feature type="domain" description="Tetrahydrofolate dehydrogenase/cyclohydrolase catalytic" evidence="5">
    <location>
        <begin position="6"/>
        <end position="116"/>
    </location>
</feature>
<dbReference type="PANTHER" id="PTHR48099">
    <property type="entry name" value="C-1-TETRAHYDROFOLATE SYNTHASE, CYTOPLASMIC-RELATED"/>
    <property type="match status" value="1"/>
</dbReference>
<reference evidence="7" key="1">
    <citation type="journal article" date="2014" name="Int. J. Syst. Evol. Microbiol.">
        <title>Complete genome sequence of Corynebacterium casei LMG S-19264T (=DSM 44701T), isolated from a smear-ripened cheese.</title>
        <authorList>
            <consortium name="US DOE Joint Genome Institute (JGI-PGF)"/>
            <person name="Walter F."/>
            <person name="Albersmeier A."/>
            <person name="Kalinowski J."/>
            <person name="Ruckert C."/>
        </authorList>
    </citation>
    <scope>NUCLEOTIDE SEQUENCE</scope>
    <source>
        <strain evidence="7">CGMCC 4.7306</strain>
    </source>
</reference>
<dbReference type="Gene3D" id="3.40.50.720">
    <property type="entry name" value="NAD(P)-binding Rossmann-like Domain"/>
    <property type="match status" value="1"/>
</dbReference>
<evidence type="ECO:0000256" key="1">
    <source>
        <dbReference type="ARBA" id="ARBA00022563"/>
    </source>
</evidence>
<keyword evidence="2" id="KW-0028">Amino-acid biosynthesis</keyword>
<proteinExistence type="predicted"/>
<dbReference type="InterPro" id="IPR020630">
    <property type="entry name" value="THF_DH/CycHdrlase_cat_dom"/>
</dbReference>
<dbReference type="SUPFAM" id="SSF51735">
    <property type="entry name" value="NAD(P)-binding Rossmann-fold domains"/>
    <property type="match status" value="1"/>
</dbReference>
<dbReference type="GO" id="GO:0004477">
    <property type="term" value="F:methenyltetrahydrofolate cyclohydrolase activity"/>
    <property type="evidence" value="ECO:0007669"/>
    <property type="project" value="TreeGrafter"/>
</dbReference>
<dbReference type="PRINTS" id="PR00085">
    <property type="entry name" value="THFDHDRGNASE"/>
</dbReference>
<evidence type="ECO:0000259" key="5">
    <source>
        <dbReference type="Pfam" id="PF00763"/>
    </source>
</evidence>
<dbReference type="GO" id="GO:0009113">
    <property type="term" value="P:purine nucleobase biosynthetic process"/>
    <property type="evidence" value="ECO:0007669"/>
    <property type="project" value="TreeGrafter"/>
</dbReference>
<accession>A0A917W1H6</accession>
<gene>
    <name evidence="7" type="primary">mtd</name>
    <name evidence="7" type="ORF">GCM10011575_13410</name>
</gene>
<dbReference type="Proteomes" id="UP000613840">
    <property type="component" value="Unassembled WGS sequence"/>
</dbReference>
<dbReference type="EMBL" id="BMMZ01000002">
    <property type="protein sequence ID" value="GGL56294.1"/>
    <property type="molecule type" value="Genomic_DNA"/>
</dbReference>
<dbReference type="InterPro" id="IPR020631">
    <property type="entry name" value="THF_DH/CycHdrlase_NAD-bd_dom"/>
</dbReference>
<dbReference type="GO" id="GO:0004487">
    <property type="term" value="F:methylenetetrahydrofolate dehydrogenase (NAD+) activity"/>
    <property type="evidence" value="ECO:0007669"/>
    <property type="project" value="TreeGrafter"/>
</dbReference>
<keyword evidence="3" id="KW-0658">Purine biosynthesis</keyword>
<dbReference type="GO" id="GO:0006164">
    <property type="term" value="P:purine nucleotide biosynthetic process"/>
    <property type="evidence" value="ECO:0007669"/>
    <property type="project" value="UniProtKB-KW"/>
</dbReference>
<reference evidence="7" key="2">
    <citation type="submission" date="2020-09" db="EMBL/GenBank/DDBJ databases">
        <authorList>
            <person name="Sun Q."/>
            <person name="Zhou Y."/>
        </authorList>
    </citation>
    <scope>NUCLEOTIDE SEQUENCE</scope>
    <source>
        <strain evidence="7">CGMCC 4.7306</strain>
    </source>
</reference>
<keyword evidence="4" id="KW-0486">Methionine biosynthesis</keyword>
<keyword evidence="1" id="KW-0554">One-carbon metabolism</keyword>
<evidence type="ECO:0000256" key="3">
    <source>
        <dbReference type="ARBA" id="ARBA00022755"/>
    </source>
</evidence>
<evidence type="ECO:0000313" key="8">
    <source>
        <dbReference type="Proteomes" id="UP000613840"/>
    </source>
</evidence>
<dbReference type="GO" id="GO:0035999">
    <property type="term" value="P:tetrahydrofolate interconversion"/>
    <property type="evidence" value="ECO:0007669"/>
    <property type="project" value="TreeGrafter"/>
</dbReference>
<evidence type="ECO:0000256" key="2">
    <source>
        <dbReference type="ARBA" id="ARBA00022605"/>
    </source>
</evidence>
<protein>
    <submittedName>
        <fullName evidence="7">Methylenetetrahydrofolate dehydrogenase</fullName>
    </submittedName>
</protein>
<dbReference type="AlphaFoldDB" id="A0A917W1H6"/>
<keyword evidence="8" id="KW-1185">Reference proteome</keyword>
<dbReference type="Pfam" id="PF02882">
    <property type="entry name" value="THF_DHG_CYH_C"/>
    <property type="match status" value="1"/>
</dbReference>
<dbReference type="InterPro" id="IPR036291">
    <property type="entry name" value="NAD(P)-bd_dom_sf"/>
</dbReference>
<dbReference type="InterPro" id="IPR046346">
    <property type="entry name" value="Aminoacid_DH-like_N_sf"/>
</dbReference>
<dbReference type="SUPFAM" id="SSF53223">
    <property type="entry name" value="Aminoacid dehydrogenase-like, N-terminal domain"/>
    <property type="match status" value="1"/>
</dbReference>
<dbReference type="Gene3D" id="3.40.50.10860">
    <property type="entry name" value="Leucine Dehydrogenase, chain A, domain 1"/>
    <property type="match status" value="1"/>
</dbReference>
<organism evidence="7 8">
    <name type="scientific">Microlunatus endophyticus</name>
    <dbReference type="NCBI Taxonomy" id="1716077"/>
    <lineage>
        <taxon>Bacteria</taxon>
        <taxon>Bacillati</taxon>
        <taxon>Actinomycetota</taxon>
        <taxon>Actinomycetes</taxon>
        <taxon>Propionibacteriales</taxon>
        <taxon>Propionibacteriaceae</taxon>
        <taxon>Microlunatus</taxon>
    </lineage>
</organism>
<dbReference type="GO" id="GO:0009086">
    <property type="term" value="P:methionine biosynthetic process"/>
    <property type="evidence" value="ECO:0007669"/>
    <property type="project" value="UniProtKB-KW"/>
</dbReference>
<dbReference type="Pfam" id="PF00763">
    <property type="entry name" value="THF_DHG_CYH"/>
    <property type="match status" value="1"/>
</dbReference>
<dbReference type="PANTHER" id="PTHR48099:SF3">
    <property type="entry name" value="METHYLENETETRAHYDROFOLATE DEHYDROGENASE [NAD(+)]"/>
    <property type="match status" value="1"/>
</dbReference>
<evidence type="ECO:0000259" key="6">
    <source>
        <dbReference type="Pfam" id="PF02882"/>
    </source>
</evidence>
<sequence>MTARVLDPSPIAAEYRRATRDTVARLTTPERRLRIVGLLGQRKGPAATYARYARRGCEEVGIELDVRHVKPHEVEATIAGANIDPTVDGIFLYYPLTDPGGDRWLRELVDPRKDVEGLHSFWSRLLYENQRFLDPEGTVRAILPCTPLAILKLLQHAGMRGRRGDAPLEGVTACVINRSELVGRPLAAMLANDGARVHSLDITGAVTFEPAIGRHKHDVRDSGINRATALAAADVVISAVPTPTFERIRGDEIRAGAICVDVAEYSNYEESVLDRASVFVPRVGPLTIAMAARNLTRLVAARTAAAPGERVDR</sequence>
<evidence type="ECO:0000256" key="4">
    <source>
        <dbReference type="ARBA" id="ARBA00023167"/>
    </source>
</evidence>